<comment type="caution">
    <text evidence="1">The sequence shown here is derived from an EMBL/GenBank/DDBJ whole genome shotgun (WGS) entry which is preliminary data.</text>
</comment>
<dbReference type="Proteomes" id="UP000770785">
    <property type="component" value="Unassembled WGS sequence"/>
</dbReference>
<reference evidence="1 2" key="1">
    <citation type="submission" date="2020-03" db="EMBL/GenBank/DDBJ databases">
        <title>Genomic Encyclopedia of Type Strains, Phase IV (KMG-IV): sequencing the most valuable type-strain genomes for metagenomic binning, comparative biology and taxonomic classification.</title>
        <authorList>
            <person name="Goeker M."/>
        </authorList>
    </citation>
    <scope>NUCLEOTIDE SEQUENCE [LARGE SCALE GENOMIC DNA]</scope>
    <source>
        <strain evidence="1 2">DSM 105096</strain>
    </source>
</reference>
<keyword evidence="2" id="KW-1185">Reference proteome</keyword>
<accession>A0ABX0XAJ4</accession>
<dbReference type="RefSeq" id="WP_168036594.1">
    <property type="nucleotide sequence ID" value="NZ_JAATJH010000002.1"/>
</dbReference>
<organism evidence="1 2">
    <name type="scientific">Neolewinella antarctica</name>
    <dbReference type="NCBI Taxonomy" id="442734"/>
    <lineage>
        <taxon>Bacteria</taxon>
        <taxon>Pseudomonadati</taxon>
        <taxon>Bacteroidota</taxon>
        <taxon>Saprospiria</taxon>
        <taxon>Saprospirales</taxon>
        <taxon>Lewinellaceae</taxon>
        <taxon>Neolewinella</taxon>
    </lineage>
</organism>
<proteinExistence type="predicted"/>
<evidence type="ECO:0000313" key="2">
    <source>
        <dbReference type="Proteomes" id="UP000770785"/>
    </source>
</evidence>
<dbReference type="EMBL" id="JAATJH010000002">
    <property type="protein sequence ID" value="NJC25817.1"/>
    <property type="molecule type" value="Genomic_DNA"/>
</dbReference>
<sequence length="339" mass="38879">MSDASPTFQHSFLERVRSRFNSRSELVRSLGETLGLGRDAIYRRLRGDTALTADELVTISRKYRVPIEEGRDLSNVPVMYYHNGEYKITDDEDYFRDFRKHTVHLLNLPGVRVDYATSELPIFYELSPPVLRAFKVYIFGVTTWRLKKWEGIPFSPALLSPATNEVIEGIIEDAYRLPARELWSIGILDVTLRQITYMAQVGRFADDKDLLTIFEELHGIVNHLEQMAKSGKRFRPGTQPTDASPDFSVSHNELSNTNNAIIINSDAGRMMFNTLVNPNYLMTTDPRILNDVASWFERLVENGNALNNASGKYTNQYFGRLRQQIDATKDRVSYTSMIF</sequence>
<evidence type="ECO:0000313" key="1">
    <source>
        <dbReference type="EMBL" id="NJC25817.1"/>
    </source>
</evidence>
<protein>
    <submittedName>
        <fullName evidence="1">Glyoxalase superfamily protein PhnB</fullName>
    </submittedName>
</protein>
<gene>
    <name evidence="1" type="ORF">GGR27_001316</name>
</gene>
<name>A0ABX0XAJ4_9BACT</name>